<dbReference type="Gene3D" id="3.50.50.60">
    <property type="entry name" value="FAD/NAD(P)-binding domain"/>
    <property type="match status" value="1"/>
</dbReference>
<keyword evidence="5" id="KW-0503">Monooxygenase</keyword>
<dbReference type="PANTHER" id="PTHR13789">
    <property type="entry name" value="MONOOXYGENASE"/>
    <property type="match status" value="1"/>
</dbReference>
<dbReference type="GO" id="GO:0004497">
    <property type="term" value="F:monooxygenase activity"/>
    <property type="evidence" value="ECO:0007669"/>
    <property type="project" value="UniProtKB-KW"/>
</dbReference>
<evidence type="ECO:0000256" key="1">
    <source>
        <dbReference type="ARBA" id="ARBA00007992"/>
    </source>
</evidence>
<reference evidence="7" key="1">
    <citation type="submission" date="2015-10" db="EMBL/GenBank/DDBJ databases">
        <authorList>
            <person name="Regsiter A."/>
            <person name="william w."/>
        </authorList>
    </citation>
    <scope>NUCLEOTIDE SEQUENCE</scope>
    <source>
        <strain evidence="7">Montdore</strain>
    </source>
</reference>
<accession>A0A292PZV5</accession>
<dbReference type="InterPro" id="IPR036188">
    <property type="entry name" value="FAD/NAD-bd_sf"/>
</dbReference>
<keyword evidence="8" id="KW-1185">Reference proteome</keyword>
<name>A0A292PZV5_9PEZI</name>
<feature type="domain" description="FAD-binding" evidence="6">
    <location>
        <begin position="3"/>
        <end position="373"/>
    </location>
</feature>
<evidence type="ECO:0000256" key="2">
    <source>
        <dbReference type="ARBA" id="ARBA00022630"/>
    </source>
</evidence>
<dbReference type="InterPro" id="IPR050493">
    <property type="entry name" value="FAD-dep_Monooxygenase_BioMet"/>
</dbReference>
<evidence type="ECO:0000256" key="5">
    <source>
        <dbReference type="ARBA" id="ARBA00023033"/>
    </source>
</evidence>
<keyword evidence="4" id="KW-0560">Oxidoreductase</keyword>
<protein>
    <recommendedName>
        <fullName evidence="6">FAD-binding domain-containing protein</fullName>
    </recommendedName>
</protein>
<proteinExistence type="inferred from homology"/>
<dbReference type="PRINTS" id="PR00420">
    <property type="entry name" value="RNGMNOXGNASE"/>
</dbReference>
<dbReference type="EMBL" id="LN890996">
    <property type="protein sequence ID" value="CUS12321.1"/>
    <property type="molecule type" value="Genomic_DNA"/>
</dbReference>
<evidence type="ECO:0000313" key="8">
    <source>
        <dbReference type="Proteomes" id="UP001412239"/>
    </source>
</evidence>
<dbReference type="Pfam" id="PF01494">
    <property type="entry name" value="FAD_binding_3"/>
    <property type="match status" value="1"/>
</dbReference>
<evidence type="ECO:0000313" key="7">
    <source>
        <dbReference type="EMBL" id="CUS12321.1"/>
    </source>
</evidence>
<dbReference type="PANTHER" id="PTHR13789:SF309">
    <property type="entry name" value="PUTATIVE (AFU_ORTHOLOGUE AFUA_6G14510)-RELATED"/>
    <property type="match status" value="1"/>
</dbReference>
<comment type="similarity">
    <text evidence="1">Belongs to the paxM FAD-dependent monooxygenase family.</text>
</comment>
<dbReference type="SUPFAM" id="SSF51905">
    <property type="entry name" value="FAD/NAD(P)-binding domain"/>
    <property type="match status" value="1"/>
</dbReference>
<sequence length="431" mass="47508">MARAVIVGAGIAGSTVALLLKRFTNIKPVLYERAPSFKHIGAGLTLAPNGLAPLDQLGLLPKLRGISQPVNGLNIYSGPNRRPVTHQSNDWYQGLYRYPLLSFERANLQDLLVSELHRNCVEVNFGHKCIGVIDHHNNEPAVVQFGSGLEVEGDIVIGADGGNSLLRSLTIPKSRGEGVGVEYTGWTTLYGVTKPLDQAPTMDQIRIVGGIGKVYGAWPLREKRQFWFISLKEPFPGKWPSEASLQESLDKECQGLWFPENYGDTDTFMGDIIEKSVRVVKVPLMSGYWDATNYGRIVLIGDELGLADQGPGGEAAHSMVPFLAQGACQAIEDAVSLTNVLRPLSSPLRMEELISALDHHSTTRRPRVERVIKDARFAGKVNIDLSKSVIVRKLLTFGMSRMSSERMAKRGEWLYAPQNLQLIKETHTALM</sequence>
<dbReference type="InterPro" id="IPR002938">
    <property type="entry name" value="FAD-bd"/>
</dbReference>
<dbReference type="GO" id="GO:0071949">
    <property type="term" value="F:FAD binding"/>
    <property type="evidence" value="ECO:0007669"/>
    <property type="project" value="InterPro"/>
</dbReference>
<dbReference type="Proteomes" id="UP001412239">
    <property type="component" value="Unassembled WGS sequence"/>
</dbReference>
<gene>
    <name evidence="7" type="ORF">GSTUAT00003647001</name>
</gene>
<evidence type="ECO:0000256" key="3">
    <source>
        <dbReference type="ARBA" id="ARBA00022827"/>
    </source>
</evidence>
<evidence type="ECO:0000256" key="4">
    <source>
        <dbReference type="ARBA" id="ARBA00023002"/>
    </source>
</evidence>
<evidence type="ECO:0000259" key="6">
    <source>
        <dbReference type="Pfam" id="PF01494"/>
    </source>
</evidence>
<keyword evidence="2" id="KW-0285">Flavoprotein</keyword>
<keyword evidence="3" id="KW-0274">FAD</keyword>
<dbReference type="AlphaFoldDB" id="A0A292PZV5"/>
<organism evidence="7 8">
    <name type="scientific">Tuber aestivum</name>
    <name type="common">summer truffle</name>
    <dbReference type="NCBI Taxonomy" id="59557"/>
    <lineage>
        <taxon>Eukaryota</taxon>
        <taxon>Fungi</taxon>
        <taxon>Dikarya</taxon>
        <taxon>Ascomycota</taxon>
        <taxon>Pezizomycotina</taxon>
        <taxon>Pezizomycetes</taxon>
        <taxon>Pezizales</taxon>
        <taxon>Tuberaceae</taxon>
        <taxon>Tuber</taxon>
    </lineage>
</organism>